<accession>A0A2X1BB20</accession>
<dbReference type="EMBL" id="UAQE01000004">
    <property type="protein sequence ID" value="SPU38951.1"/>
    <property type="molecule type" value="Genomic_DNA"/>
</dbReference>
<sequence length="164" mass="19090">MRVAFIEHKEEQLQPEQALAHDFCDQFVQKMHKNILHKKLDEDVYQSYFVILQQQYTRQELRFIVHLLKVQANEIIRMKPMFITMSGVILSMFTLLATTMNSKLMIGMSLVQIVALAVLSFNVAIIWISFKIEIEHKRVQAVIALLDYYVTIVSEGSDLRAKDS</sequence>
<name>A0A2X1BB20_9BACI</name>
<keyword evidence="1" id="KW-0812">Transmembrane</keyword>
<evidence type="ECO:0000313" key="3">
    <source>
        <dbReference type="Proteomes" id="UP000251431"/>
    </source>
</evidence>
<proteinExistence type="predicted"/>
<feature type="transmembrane region" description="Helical" evidence="1">
    <location>
        <begin position="81"/>
        <end position="100"/>
    </location>
</feature>
<keyword evidence="1" id="KW-0472">Membrane</keyword>
<dbReference type="Proteomes" id="UP000251431">
    <property type="component" value="Unassembled WGS sequence"/>
</dbReference>
<organism evidence="2 3">
    <name type="scientific">Lysinibacillus capsici</name>
    <dbReference type="NCBI Taxonomy" id="2115968"/>
    <lineage>
        <taxon>Bacteria</taxon>
        <taxon>Bacillati</taxon>
        <taxon>Bacillota</taxon>
        <taxon>Bacilli</taxon>
        <taxon>Bacillales</taxon>
        <taxon>Bacillaceae</taxon>
        <taxon>Lysinibacillus</taxon>
    </lineage>
</organism>
<evidence type="ECO:0000313" key="2">
    <source>
        <dbReference type="EMBL" id="SPU38951.1"/>
    </source>
</evidence>
<keyword evidence="1" id="KW-1133">Transmembrane helix</keyword>
<feature type="transmembrane region" description="Helical" evidence="1">
    <location>
        <begin position="106"/>
        <end position="130"/>
    </location>
</feature>
<evidence type="ECO:0008006" key="4">
    <source>
        <dbReference type="Google" id="ProtNLM"/>
    </source>
</evidence>
<evidence type="ECO:0000256" key="1">
    <source>
        <dbReference type="SAM" id="Phobius"/>
    </source>
</evidence>
<gene>
    <name evidence="2" type="ORF">NCTC7582_04925</name>
</gene>
<protein>
    <recommendedName>
        <fullName evidence="4">Hydroxymyristoyl-ACP dehydratase</fullName>
    </recommendedName>
</protein>
<dbReference type="RefSeq" id="WP_048392926.1">
    <property type="nucleotide sequence ID" value="NZ_CP134502.1"/>
</dbReference>
<reference evidence="2 3" key="1">
    <citation type="submission" date="2018-06" db="EMBL/GenBank/DDBJ databases">
        <authorList>
            <consortium name="Pathogen Informatics"/>
            <person name="Doyle S."/>
        </authorList>
    </citation>
    <scope>NUCLEOTIDE SEQUENCE [LARGE SCALE GENOMIC DNA]</scope>
    <source>
        <strain evidence="2 3">NCTC7582</strain>
    </source>
</reference>
<dbReference type="AlphaFoldDB" id="A0A2X1BB20"/>